<comment type="caution">
    <text evidence="1">The sequence shown here is derived from an EMBL/GenBank/DDBJ whole genome shotgun (WGS) entry which is preliminary data.</text>
</comment>
<keyword evidence="2" id="KW-1185">Reference proteome</keyword>
<accession>A0A1R3GBH3</accession>
<proteinExistence type="predicted"/>
<protein>
    <submittedName>
        <fullName evidence="1">Uncharacterized protein</fullName>
    </submittedName>
</protein>
<sequence length="23" mass="2805">GWIEDEIDALIDAKLEDWYEHED</sequence>
<name>A0A1R3GBH3_COCAP</name>
<evidence type="ECO:0000313" key="2">
    <source>
        <dbReference type="Proteomes" id="UP000188268"/>
    </source>
</evidence>
<feature type="non-terminal residue" evidence="1">
    <location>
        <position position="1"/>
    </location>
</feature>
<dbReference type="AlphaFoldDB" id="A0A1R3GBH3"/>
<dbReference type="Proteomes" id="UP000188268">
    <property type="component" value="Unassembled WGS sequence"/>
</dbReference>
<feature type="non-terminal residue" evidence="1">
    <location>
        <position position="23"/>
    </location>
</feature>
<dbReference type="Gramene" id="OMO55435">
    <property type="protein sequence ID" value="OMO55435"/>
    <property type="gene ID" value="CCACVL1_27247"/>
</dbReference>
<evidence type="ECO:0000313" key="1">
    <source>
        <dbReference type="EMBL" id="OMO55435.1"/>
    </source>
</evidence>
<organism evidence="1 2">
    <name type="scientific">Corchorus capsularis</name>
    <name type="common">Jute</name>
    <dbReference type="NCBI Taxonomy" id="210143"/>
    <lineage>
        <taxon>Eukaryota</taxon>
        <taxon>Viridiplantae</taxon>
        <taxon>Streptophyta</taxon>
        <taxon>Embryophyta</taxon>
        <taxon>Tracheophyta</taxon>
        <taxon>Spermatophyta</taxon>
        <taxon>Magnoliopsida</taxon>
        <taxon>eudicotyledons</taxon>
        <taxon>Gunneridae</taxon>
        <taxon>Pentapetalae</taxon>
        <taxon>rosids</taxon>
        <taxon>malvids</taxon>
        <taxon>Malvales</taxon>
        <taxon>Malvaceae</taxon>
        <taxon>Grewioideae</taxon>
        <taxon>Apeibeae</taxon>
        <taxon>Corchorus</taxon>
    </lineage>
</organism>
<dbReference type="EMBL" id="AWWV01014674">
    <property type="protein sequence ID" value="OMO55435.1"/>
    <property type="molecule type" value="Genomic_DNA"/>
</dbReference>
<reference evidence="1 2" key="1">
    <citation type="submission" date="2013-09" db="EMBL/GenBank/DDBJ databases">
        <title>Corchorus capsularis genome sequencing.</title>
        <authorList>
            <person name="Alam M."/>
            <person name="Haque M.S."/>
            <person name="Islam M.S."/>
            <person name="Emdad E.M."/>
            <person name="Islam M.M."/>
            <person name="Ahmed B."/>
            <person name="Halim A."/>
            <person name="Hossen Q.M.M."/>
            <person name="Hossain M.Z."/>
            <person name="Ahmed R."/>
            <person name="Khan M.M."/>
            <person name="Islam R."/>
            <person name="Rashid M.M."/>
            <person name="Khan S.A."/>
            <person name="Rahman M.S."/>
            <person name="Alam M."/>
        </authorList>
    </citation>
    <scope>NUCLEOTIDE SEQUENCE [LARGE SCALE GENOMIC DNA]</scope>
    <source>
        <strain evidence="2">cv. CVL-1</strain>
        <tissue evidence="1">Whole seedling</tissue>
    </source>
</reference>
<gene>
    <name evidence="1" type="ORF">CCACVL1_27247</name>
</gene>